<dbReference type="EMBL" id="CM044702">
    <property type="protein sequence ID" value="KAI5676944.1"/>
    <property type="molecule type" value="Genomic_DNA"/>
</dbReference>
<protein>
    <submittedName>
        <fullName evidence="1">Uncharacterized protein</fullName>
    </submittedName>
</protein>
<organism evidence="1 2">
    <name type="scientific">Catharanthus roseus</name>
    <name type="common">Madagascar periwinkle</name>
    <name type="synonym">Vinca rosea</name>
    <dbReference type="NCBI Taxonomy" id="4058"/>
    <lineage>
        <taxon>Eukaryota</taxon>
        <taxon>Viridiplantae</taxon>
        <taxon>Streptophyta</taxon>
        <taxon>Embryophyta</taxon>
        <taxon>Tracheophyta</taxon>
        <taxon>Spermatophyta</taxon>
        <taxon>Magnoliopsida</taxon>
        <taxon>eudicotyledons</taxon>
        <taxon>Gunneridae</taxon>
        <taxon>Pentapetalae</taxon>
        <taxon>asterids</taxon>
        <taxon>lamiids</taxon>
        <taxon>Gentianales</taxon>
        <taxon>Apocynaceae</taxon>
        <taxon>Rauvolfioideae</taxon>
        <taxon>Vinceae</taxon>
        <taxon>Catharanthinae</taxon>
        <taxon>Catharanthus</taxon>
    </lineage>
</organism>
<keyword evidence="2" id="KW-1185">Reference proteome</keyword>
<gene>
    <name evidence="1" type="ORF">M9H77_07894</name>
</gene>
<name>A0ACC0BWF6_CATRO</name>
<proteinExistence type="predicted"/>
<sequence>MSLSLPTPPPEAVFFGGPPPGAIEAIKAAYGVVAQILDPPRDGFSLTLKLNLSKLPPDDGSTNFFVKVTMGFCGCADGIQYPFYAFINSSKFQRNKLAVKDYGVSIQFLYVETGKVEILIYVATLHPSSCRKLAIGIIECPM</sequence>
<evidence type="ECO:0000313" key="2">
    <source>
        <dbReference type="Proteomes" id="UP001060085"/>
    </source>
</evidence>
<accession>A0ACC0BWF6</accession>
<comment type="caution">
    <text evidence="1">The sequence shown here is derived from an EMBL/GenBank/DDBJ whole genome shotgun (WGS) entry which is preliminary data.</text>
</comment>
<dbReference type="Proteomes" id="UP001060085">
    <property type="component" value="Linkage Group LG02"/>
</dbReference>
<reference evidence="2" key="1">
    <citation type="journal article" date="2023" name="Nat. Plants">
        <title>Single-cell RNA sequencing provides a high-resolution roadmap for understanding the multicellular compartmentation of specialized metabolism.</title>
        <authorList>
            <person name="Sun S."/>
            <person name="Shen X."/>
            <person name="Li Y."/>
            <person name="Li Y."/>
            <person name="Wang S."/>
            <person name="Li R."/>
            <person name="Zhang H."/>
            <person name="Shen G."/>
            <person name="Guo B."/>
            <person name="Wei J."/>
            <person name="Xu J."/>
            <person name="St-Pierre B."/>
            <person name="Chen S."/>
            <person name="Sun C."/>
        </authorList>
    </citation>
    <scope>NUCLEOTIDE SEQUENCE [LARGE SCALE GENOMIC DNA]</scope>
</reference>
<evidence type="ECO:0000313" key="1">
    <source>
        <dbReference type="EMBL" id="KAI5676944.1"/>
    </source>
</evidence>